<name>A0ABQ4FP25_9ACTN</name>
<keyword evidence="1" id="KW-1133">Transmembrane helix</keyword>
<evidence type="ECO:0000256" key="1">
    <source>
        <dbReference type="SAM" id="Phobius"/>
    </source>
</evidence>
<keyword evidence="1" id="KW-0472">Membrane</keyword>
<feature type="transmembrane region" description="Helical" evidence="1">
    <location>
        <begin position="38"/>
        <end position="58"/>
    </location>
</feature>
<dbReference type="Proteomes" id="UP000651728">
    <property type="component" value="Unassembled WGS sequence"/>
</dbReference>
<evidence type="ECO:0000313" key="3">
    <source>
        <dbReference type="EMBL" id="GIH36547.1"/>
    </source>
</evidence>
<dbReference type="InterPro" id="IPR040690">
    <property type="entry name" value="FtsX_ECD"/>
</dbReference>
<protein>
    <recommendedName>
        <fullName evidence="2">FtsX extracellular domain-containing protein</fullName>
    </recommendedName>
</protein>
<keyword evidence="4" id="KW-1185">Reference proteome</keyword>
<evidence type="ECO:0000313" key="4">
    <source>
        <dbReference type="Proteomes" id="UP000651728"/>
    </source>
</evidence>
<feature type="domain" description="FtsX extracellular" evidence="2">
    <location>
        <begin position="81"/>
        <end position="183"/>
    </location>
</feature>
<gene>
    <name evidence="3" type="ORF">Mam01_67110</name>
</gene>
<comment type="caution">
    <text evidence="3">The sequence shown here is derived from an EMBL/GenBank/DDBJ whole genome shotgun (WGS) entry which is preliminary data.</text>
</comment>
<dbReference type="Gene3D" id="3.30.70.3040">
    <property type="match status" value="1"/>
</dbReference>
<evidence type="ECO:0000259" key="2">
    <source>
        <dbReference type="Pfam" id="PF18075"/>
    </source>
</evidence>
<accession>A0ABQ4FP25</accession>
<dbReference type="RefSeq" id="WP_204289152.1">
    <property type="nucleotide sequence ID" value="NZ_BAABEJ010000023.1"/>
</dbReference>
<dbReference type="EMBL" id="BOOB01000063">
    <property type="protein sequence ID" value="GIH36547.1"/>
    <property type="molecule type" value="Genomic_DNA"/>
</dbReference>
<dbReference type="Pfam" id="PF18075">
    <property type="entry name" value="FtsX_ECD"/>
    <property type="match status" value="1"/>
</dbReference>
<sequence length="212" mass="22400">MSTIEDRLRDAMAARARTVPDDGLDHLRPAPRAARRRGAGTAAVAAAVAVAATAFTVVRLAHPSPAPSTSGVGVTSASPTLQVSIYLCGDTSPYRGCRKGAATEREKERVRQVMAARPDVAGVEFEDRRKAFENFRRSETNPRLLKVVTVEDMPESFRVRLTPGADHAAVARAASRLPGVSNVIDEACIRDGFARLGSGDGVVDGCDFNGGG</sequence>
<organism evidence="3 4">
    <name type="scientific">Microbispora amethystogenes</name>
    <dbReference type="NCBI Taxonomy" id="1427754"/>
    <lineage>
        <taxon>Bacteria</taxon>
        <taxon>Bacillati</taxon>
        <taxon>Actinomycetota</taxon>
        <taxon>Actinomycetes</taxon>
        <taxon>Streptosporangiales</taxon>
        <taxon>Streptosporangiaceae</taxon>
        <taxon>Microbispora</taxon>
    </lineage>
</organism>
<keyword evidence="1" id="KW-0812">Transmembrane</keyword>
<proteinExistence type="predicted"/>
<reference evidence="3 4" key="1">
    <citation type="submission" date="2021-01" db="EMBL/GenBank/DDBJ databases">
        <title>Whole genome shotgun sequence of Microbispora amethystogenes NBRC 101907.</title>
        <authorList>
            <person name="Komaki H."/>
            <person name="Tamura T."/>
        </authorList>
    </citation>
    <scope>NUCLEOTIDE SEQUENCE [LARGE SCALE GENOMIC DNA]</scope>
    <source>
        <strain evidence="3 4">NBRC 101907</strain>
    </source>
</reference>